<keyword evidence="3" id="KW-0731">Sigma factor</keyword>
<comment type="caution">
    <text evidence="8">The sequence shown here is derived from an EMBL/GenBank/DDBJ whole genome shotgun (WGS) entry which is preliminary data.</text>
</comment>
<evidence type="ECO:0000256" key="2">
    <source>
        <dbReference type="ARBA" id="ARBA00023015"/>
    </source>
</evidence>
<feature type="domain" description="RNA polymerase sigma factor 70 region 4 type 2" evidence="7">
    <location>
        <begin position="117"/>
        <end position="168"/>
    </location>
</feature>
<organism evidence="8 9">
    <name type="scientific">Sediminitomix flava</name>
    <dbReference type="NCBI Taxonomy" id="379075"/>
    <lineage>
        <taxon>Bacteria</taxon>
        <taxon>Pseudomonadati</taxon>
        <taxon>Bacteroidota</taxon>
        <taxon>Cytophagia</taxon>
        <taxon>Cytophagales</taxon>
        <taxon>Flammeovirgaceae</taxon>
        <taxon>Sediminitomix</taxon>
    </lineage>
</organism>
<reference evidence="8 9" key="1">
    <citation type="submission" date="2018-03" db="EMBL/GenBank/DDBJ databases">
        <title>Genomic Encyclopedia of Archaeal and Bacterial Type Strains, Phase II (KMG-II): from individual species to whole genera.</title>
        <authorList>
            <person name="Goeker M."/>
        </authorList>
    </citation>
    <scope>NUCLEOTIDE SEQUENCE [LARGE SCALE GENOMIC DNA]</scope>
    <source>
        <strain evidence="8 9">DSM 28229</strain>
    </source>
</reference>
<dbReference type="SUPFAM" id="SSF88659">
    <property type="entry name" value="Sigma3 and sigma4 domains of RNA polymerase sigma factors"/>
    <property type="match status" value="1"/>
</dbReference>
<dbReference type="Gene3D" id="1.10.1740.10">
    <property type="match status" value="1"/>
</dbReference>
<dbReference type="NCBIfam" id="TIGR02937">
    <property type="entry name" value="sigma70-ECF"/>
    <property type="match status" value="1"/>
</dbReference>
<evidence type="ECO:0000256" key="1">
    <source>
        <dbReference type="ARBA" id="ARBA00010641"/>
    </source>
</evidence>
<dbReference type="SUPFAM" id="SSF88946">
    <property type="entry name" value="Sigma2 domain of RNA polymerase sigma factors"/>
    <property type="match status" value="1"/>
</dbReference>
<keyword evidence="4" id="KW-0238">DNA-binding</keyword>
<keyword evidence="9" id="KW-1185">Reference proteome</keyword>
<keyword evidence="5" id="KW-0804">Transcription</keyword>
<evidence type="ECO:0000259" key="7">
    <source>
        <dbReference type="Pfam" id="PF08281"/>
    </source>
</evidence>
<sequence length="178" mass="20911">MTDEALMQAVSQGDLQKAAVLFERYKQKVYQYFLYTTQNRTESDDLTQNVFLRMLKYRSSYNADYAFKPWLFGIARNLRARHFEKSNQAPLPLQEEKIQEVEQSAEVRLEQLEVSAQLQFALADLDETDRELIVMSKILKVKQAEIAEMLGLSTTHVKVKVHRALGKLREIYFQYEKH</sequence>
<evidence type="ECO:0000313" key="8">
    <source>
        <dbReference type="EMBL" id="PWJ45072.1"/>
    </source>
</evidence>
<dbReference type="InterPro" id="IPR014284">
    <property type="entry name" value="RNA_pol_sigma-70_dom"/>
</dbReference>
<dbReference type="InterPro" id="IPR007627">
    <property type="entry name" value="RNA_pol_sigma70_r2"/>
</dbReference>
<dbReference type="GO" id="GO:0003677">
    <property type="term" value="F:DNA binding"/>
    <property type="evidence" value="ECO:0007669"/>
    <property type="project" value="UniProtKB-KW"/>
</dbReference>
<feature type="domain" description="RNA polymerase sigma-70 region 2" evidence="6">
    <location>
        <begin position="21"/>
        <end position="85"/>
    </location>
</feature>
<gene>
    <name evidence="8" type="ORF">BC781_1011476</name>
</gene>
<evidence type="ECO:0000259" key="6">
    <source>
        <dbReference type="Pfam" id="PF04542"/>
    </source>
</evidence>
<dbReference type="RefSeq" id="WP_109616527.1">
    <property type="nucleotide sequence ID" value="NZ_QGDO01000001.1"/>
</dbReference>
<accession>A0A315ZIE2</accession>
<dbReference type="AlphaFoldDB" id="A0A315ZIE2"/>
<evidence type="ECO:0000256" key="4">
    <source>
        <dbReference type="ARBA" id="ARBA00023125"/>
    </source>
</evidence>
<dbReference type="GO" id="GO:0006352">
    <property type="term" value="P:DNA-templated transcription initiation"/>
    <property type="evidence" value="ECO:0007669"/>
    <property type="project" value="InterPro"/>
</dbReference>
<dbReference type="PANTHER" id="PTHR43133:SF8">
    <property type="entry name" value="RNA POLYMERASE SIGMA FACTOR HI_1459-RELATED"/>
    <property type="match status" value="1"/>
</dbReference>
<evidence type="ECO:0000256" key="3">
    <source>
        <dbReference type="ARBA" id="ARBA00023082"/>
    </source>
</evidence>
<dbReference type="InterPro" id="IPR036388">
    <property type="entry name" value="WH-like_DNA-bd_sf"/>
</dbReference>
<dbReference type="CDD" id="cd06171">
    <property type="entry name" value="Sigma70_r4"/>
    <property type="match status" value="1"/>
</dbReference>
<dbReference type="PANTHER" id="PTHR43133">
    <property type="entry name" value="RNA POLYMERASE ECF-TYPE SIGMA FACTO"/>
    <property type="match status" value="1"/>
</dbReference>
<dbReference type="EMBL" id="QGDO01000001">
    <property type="protein sequence ID" value="PWJ45072.1"/>
    <property type="molecule type" value="Genomic_DNA"/>
</dbReference>
<dbReference type="Pfam" id="PF04542">
    <property type="entry name" value="Sigma70_r2"/>
    <property type="match status" value="1"/>
</dbReference>
<dbReference type="Proteomes" id="UP000245535">
    <property type="component" value="Unassembled WGS sequence"/>
</dbReference>
<dbReference type="InterPro" id="IPR013324">
    <property type="entry name" value="RNA_pol_sigma_r3/r4-like"/>
</dbReference>
<evidence type="ECO:0000256" key="5">
    <source>
        <dbReference type="ARBA" id="ARBA00023163"/>
    </source>
</evidence>
<dbReference type="OrthoDB" id="9798255at2"/>
<dbReference type="Gene3D" id="1.10.10.10">
    <property type="entry name" value="Winged helix-like DNA-binding domain superfamily/Winged helix DNA-binding domain"/>
    <property type="match status" value="1"/>
</dbReference>
<dbReference type="InterPro" id="IPR013249">
    <property type="entry name" value="RNA_pol_sigma70_r4_t2"/>
</dbReference>
<name>A0A315ZIE2_SEDFL</name>
<dbReference type="GO" id="GO:0016987">
    <property type="term" value="F:sigma factor activity"/>
    <property type="evidence" value="ECO:0007669"/>
    <property type="project" value="UniProtKB-KW"/>
</dbReference>
<proteinExistence type="inferred from homology"/>
<keyword evidence="2" id="KW-0805">Transcription regulation</keyword>
<dbReference type="InterPro" id="IPR013325">
    <property type="entry name" value="RNA_pol_sigma_r2"/>
</dbReference>
<dbReference type="Pfam" id="PF08281">
    <property type="entry name" value="Sigma70_r4_2"/>
    <property type="match status" value="1"/>
</dbReference>
<dbReference type="InterPro" id="IPR039425">
    <property type="entry name" value="RNA_pol_sigma-70-like"/>
</dbReference>
<comment type="similarity">
    <text evidence="1">Belongs to the sigma-70 factor family. ECF subfamily.</text>
</comment>
<evidence type="ECO:0000313" key="9">
    <source>
        <dbReference type="Proteomes" id="UP000245535"/>
    </source>
</evidence>
<protein>
    <submittedName>
        <fullName evidence="8">RNA polymerase sigma-70 factor (ECF subfamily)</fullName>
    </submittedName>
</protein>